<accession>A0A1B6IDW9</accession>
<proteinExistence type="predicted"/>
<reference evidence="3" key="1">
    <citation type="submission" date="2015-11" db="EMBL/GenBank/DDBJ databases">
        <title>De novo transcriptome assembly of four potential Pierce s Disease insect vectors from Arizona vineyards.</title>
        <authorList>
            <person name="Tassone E.E."/>
        </authorList>
    </citation>
    <scope>NUCLEOTIDE SEQUENCE</scope>
</reference>
<dbReference type="PANTHER" id="PTHR47272">
    <property type="entry name" value="DDE_TNP_1_7 DOMAIN-CONTAINING PROTEIN"/>
    <property type="match status" value="1"/>
</dbReference>
<evidence type="ECO:0000256" key="1">
    <source>
        <dbReference type="SAM" id="MobiDB-lite"/>
    </source>
</evidence>
<evidence type="ECO:0000259" key="2">
    <source>
        <dbReference type="Pfam" id="PF13843"/>
    </source>
</evidence>
<dbReference type="CDD" id="cd19757">
    <property type="entry name" value="Bbox1"/>
    <property type="match status" value="1"/>
</dbReference>
<protein>
    <recommendedName>
        <fullName evidence="2">PiggyBac transposable element-derived protein domain-containing protein</fullName>
    </recommendedName>
</protein>
<dbReference type="Pfam" id="PF13843">
    <property type="entry name" value="DDE_Tnp_1_7"/>
    <property type="match status" value="1"/>
</dbReference>
<dbReference type="InterPro" id="IPR029526">
    <property type="entry name" value="PGBD"/>
</dbReference>
<name>A0A1B6IDW9_9HEMI</name>
<gene>
    <name evidence="3" type="ORF">g.14470</name>
</gene>
<organism evidence="3">
    <name type="scientific">Homalodisca liturata</name>
    <dbReference type="NCBI Taxonomy" id="320908"/>
    <lineage>
        <taxon>Eukaryota</taxon>
        <taxon>Metazoa</taxon>
        <taxon>Ecdysozoa</taxon>
        <taxon>Arthropoda</taxon>
        <taxon>Hexapoda</taxon>
        <taxon>Insecta</taxon>
        <taxon>Pterygota</taxon>
        <taxon>Neoptera</taxon>
        <taxon>Paraneoptera</taxon>
        <taxon>Hemiptera</taxon>
        <taxon>Auchenorrhyncha</taxon>
        <taxon>Membracoidea</taxon>
        <taxon>Cicadellidae</taxon>
        <taxon>Cicadellinae</taxon>
        <taxon>Proconiini</taxon>
        <taxon>Homalodisca</taxon>
    </lineage>
</organism>
<dbReference type="AlphaFoldDB" id="A0A1B6IDW9"/>
<sequence>MTIGMSYLKFPRIRMYWASATRVPMICETMSRERYLLLRRNLKVVDDALISDETRKSNKFWKVQPLIDTVRQACLANPRSSKVSIDEQMVPFWGSCPSRQVVRGKPNPCGLKIFVSASPDGLPLDFFLYQGAGDSITDDPACTDLNIGGKVVMRLAETLNAGTILYIDRYFTSVYLLDLLHSERLMQATGTLDLRRIPKEIKFKSDAELLRAGRGSWDQVVRDDEQICVVKWYDNKPVIVASSNEGTFPPDICHRWDKKNKVYVDVSRPSSIRNYNANMGGIDLLDRLISFYRISGRTRKWTVRVIFHLFDFALVAAWIYYRRQQQQQTTPRRDQLDSFEFRRRIAEHLVYSSTSRAVAVYELVESDQEDSDNERPKKKKKRTLPHPPPDLRTTMALHLPTIPDAEKCYRCRMPGCKSNRARFQCTTCKMHLCITKDRNCFKSYHEM</sequence>
<dbReference type="EMBL" id="GECU01022616">
    <property type="protein sequence ID" value="JAS85090.1"/>
    <property type="molecule type" value="Transcribed_RNA"/>
</dbReference>
<feature type="domain" description="PiggyBac transposable element-derived protein" evidence="2">
    <location>
        <begin position="3"/>
        <end position="318"/>
    </location>
</feature>
<evidence type="ECO:0000313" key="3">
    <source>
        <dbReference type="EMBL" id="JAS85090.1"/>
    </source>
</evidence>
<feature type="region of interest" description="Disordered" evidence="1">
    <location>
        <begin position="367"/>
        <end position="390"/>
    </location>
</feature>
<dbReference type="PANTHER" id="PTHR47272:SF2">
    <property type="entry name" value="PIGGYBAC TRANSPOSABLE ELEMENT-DERIVED PROTEIN 3-LIKE"/>
    <property type="match status" value="1"/>
</dbReference>